<dbReference type="EMBL" id="JAGINU010000001">
    <property type="protein sequence ID" value="MBP2365932.1"/>
    <property type="molecule type" value="Genomic_DNA"/>
</dbReference>
<accession>A0ABS4VPT3</accession>
<evidence type="ECO:0000313" key="2">
    <source>
        <dbReference type="EMBL" id="MBP2365932.1"/>
    </source>
</evidence>
<protein>
    <submittedName>
        <fullName evidence="2">Uncharacterized protein</fullName>
    </submittedName>
</protein>
<keyword evidence="1" id="KW-1133">Transmembrane helix</keyword>
<sequence length="53" mass="5534">MPIGATDGTDRHSTDDHNRPAGERLAFLWTTLGALVGSAVVAGLFLAFLALLP</sequence>
<dbReference type="RefSeq" id="WP_210025813.1">
    <property type="nucleotide sequence ID" value="NZ_JAGINU010000001.1"/>
</dbReference>
<reference evidence="2 3" key="1">
    <citation type="submission" date="2021-03" db="EMBL/GenBank/DDBJ databases">
        <title>Sequencing the genomes of 1000 actinobacteria strains.</title>
        <authorList>
            <person name="Klenk H.-P."/>
        </authorList>
    </citation>
    <scope>NUCLEOTIDE SEQUENCE [LARGE SCALE GENOMIC DNA]</scope>
    <source>
        <strain evidence="2 3">DSM 45256</strain>
    </source>
</reference>
<gene>
    <name evidence="2" type="ORF">JOF36_001628</name>
</gene>
<name>A0ABS4VPT3_9PSEU</name>
<keyword evidence="3" id="KW-1185">Reference proteome</keyword>
<organism evidence="2 3">
    <name type="scientific">Pseudonocardia parietis</name>
    <dbReference type="NCBI Taxonomy" id="570936"/>
    <lineage>
        <taxon>Bacteria</taxon>
        <taxon>Bacillati</taxon>
        <taxon>Actinomycetota</taxon>
        <taxon>Actinomycetes</taxon>
        <taxon>Pseudonocardiales</taxon>
        <taxon>Pseudonocardiaceae</taxon>
        <taxon>Pseudonocardia</taxon>
    </lineage>
</organism>
<evidence type="ECO:0000313" key="3">
    <source>
        <dbReference type="Proteomes" id="UP001519295"/>
    </source>
</evidence>
<comment type="caution">
    <text evidence="2">The sequence shown here is derived from an EMBL/GenBank/DDBJ whole genome shotgun (WGS) entry which is preliminary data.</text>
</comment>
<evidence type="ECO:0000256" key="1">
    <source>
        <dbReference type="SAM" id="Phobius"/>
    </source>
</evidence>
<keyword evidence="1" id="KW-0812">Transmembrane</keyword>
<feature type="transmembrane region" description="Helical" evidence="1">
    <location>
        <begin position="26"/>
        <end position="52"/>
    </location>
</feature>
<proteinExistence type="predicted"/>
<dbReference type="Proteomes" id="UP001519295">
    <property type="component" value="Unassembled WGS sequence"/>
</dbReference>
<keyword evidence="1" id="KW-0472">Membrane</keyword>